<keyword evidence="5" id="KW-0539">Nucleus</keyword>
<evidence type="ECO:0000256" key="5">
    <source>
        <dbReference type="ARBA" id="ARBA00023242"/>
    </source>
</evidence>
<dbReference type="GO" id="GO:0005634">
    <property type="term" value="C:nucleus"/>
    <property type="evidence" value="ECO:0007669"/>
    <property type="project" value="UniProtKB-SubCell"/>
</dbReference>
<keyword evidence="3" id="KW-0677">Repeat</keyword>
<dbReference type="GO" id="GO:0006915">
    <property type="term" value="P:apoptotic process"/>
    <property type="evidence" value="ECO:0007669"/>
    <property type="project" value="UniProtKB-KW"/>
</dbReference>
<evidence type="ECO:0000313" key="8">
    <source>
        <dbReference type="Proteomes" id="UP000233100"/>
    </source>
</evidence>
<comment type="subcellular location">
    <subcellularLocation>
        <location evidence="1">Nucleus</location>
    </subcellularLocation>
</comment>
<dbReference type="Gene3D" id="1.25.40.20">
    <property type="entry name" value="Ankyrin repeat-containing domain"/>
    <property type="match status" value="1"/>
</dbReference>
<evidence type="ECO:0000256" key="4">
    <source>
        <dbReference type="ARBA" id="ARBA00023043"/>
    </source>
</evidence>
<evidence type="ECO:0000256" key="6">
    <source>
        <dbReference type="PROSITE-ProRule" id="PRU00023"/>
    </source>
</evidence>
<dbReference type="SUPFAM" id="SSF48403">
    <property type="entry name" value="Ankyrin repeat"/>
    <property type="match status" value="1"/>
</dbReference>
<dbReference type="Proteomes" id="UP000233100">
    <property type="component" value="Chromosome 19"/>
</dbReference>
<proteinExistence type="predicted"/>
<evidence type="ECO:0000256" key="2">
    <source>
        <dbReference type="ARBA" id="ARBA00022703"/>
    </source>
</evidence>
<dbReference type="PANTHER" id="PTHR24131:SF17">
    <property type="entry name" value="RELA-ASSOCIATED INHIBITOR ISOFORM X1"/>
    <property type="match status" value="1"/>
</dbReference>
<feature type="repeat" description="ANK" evidence="6">
    <location>
        <begin position="188"/>
        <end position="220"/>
    </location>
</feature>
<dbReference type="Pfam" id="PF12796">
    <property type="entry name" value="Ank_2"/>
    <property type="match status" value="1"/>
</dbReference>
<dbReference type="InterPro" id="IPR002110">
    <property type="entry name" value="Ankyrin_rpt"/>
</dbReference>
<dbReference type="InterPro" id="IPR047163">
    <property type="entry name" value="ASPP1/2"/>
</dbReference>
<dbReference type="GeneTree" id="ENSGT00940000160551"/>
<evidence type="ECO:0000313" key="7">
    <source>
        <dbReference type="Ensembl" id="ENSMFAP00000056818.1"/>
    </source>
</evidence>
<protein>
    <submittedName>
        <fullName evidence="7">Uncharacterized protein</fullName>
    </submittedName>
</protein>
<dbReference type="GO" id="GO:0002039">
    <property type="term" value="F:p53 binding"/>
    <property type="evidence" value="ECO:0007669"/>
    <property type="project" value="InterPro"/>
</dbReference>
<evidence type="ECO:0000256" key="1">
    <source>
        <dbReference type="ARBA" id="ARBA00004123"/>
    </source>
</evidence>
<dbReference type="PROSITE" id="PS50088">
    <property type="entry name" value="ANK_REPEAT"/>
    <property type="match status" value="2"/>
</dbReference>
<dbReference type="PROSITE" id="PS50297">
    <property type="entry name" value="ANK_REP_REGION"/>
    <property type="match status" value="2"/>
</dbReference>
<dbReference type="Ensembl" id="ENSMFAT00000078039.1">
    <property type="protein sequence ID" value="ENSMFAP00000056818.1"/>
    <property type="gene ID" value="ENSMFAG00000056756.1"/>
</dbReference>
<keyword evidence="8" id="KW-1185">Reference proteome</keyword>
<reference evidence="7" key="2">
    <citation type="submission" date="2025-08" db="UniProtKB">
        <authorList>
            <consortium name="Ensembl"/>
        </authorList>
    </citation>
    <scope>IDENTIFICATION</scope>
</reference>
<keyword evidence="2" id="KW-0053">Apoptosis</keyword>
<reference evidence="7" key="3">
    <citation type="submission" date="2025-09" db="UniProtKB">
        <authorList>
            <consortium name="Ensembl"/>
        </authorList>
    </citation>
    <scope>IDENTIFICATION</scope>
</reference>
<dbReference type="GO" id="GO:0042981">
    <property type="term" value="P:regulation of apoptotic process"/>
    <property type="evidence" value="ECO:0007669"/>
    <property type="project" value="InterPro"/>
</dbReference>
<dbReference type="AlphaFoldDB" id="A0A7N9D3G4"/>
<reference evidence="7 8" key="1">
    <citation type="submission" date="2013-03" db="EMBL/GenBank/DDBJ databases">
        <authorList>
            <person name="Warren W."/>
            <person name="Wilson R.K."/>
        </authorList>
    </citation>
    <scope>NUCLEOTIDE SEQUENCE</scope>
</reference>
<dbReference type="SMART" id="SM00248">
    <property type="entry name" value="ANK"/>
    <property type="match status" value="2"/>
</dbReference>
<accession>A0A7N9D3G4</accession>
<keyword evidence="4 6" id="KW-0040">ANK repeat</keyword>
<dbReference type="InterPro" id="IPR036770">
    <property type="entry name" value="Ankyrin_rpt-contain_sf"/>
</dbReference>
<feature type="repeat" description="ANK" evidence="6">
    <location>
        <begin position="155"/>
        <end position="187"/>
    </location>
</feature>
<evidence type="ECO:0000256" key="3">
    <source>
        <dbReference type="ARBA" id="ARBA00022737"/>
    </source>
</evidence>
<sequence length="255" mass="27457">ITGFHNHCFELIELFCHQSHGPQVSLNFQGPRFSNHGIPCLWQGTGGSRRRWKAPQHPTPRESQSYPCLDGCHRSLDLFPTLCRGYTKNPSKSLTFAPCPPGDALCAAEGWLPAQGPPRAPQPLVLLLDAALTGELEVVQQAVKEMNDPSQPNEEGITALHNAICGANYSIVDFLITTGANVNSPDSHGWTPLHCAASCNDTVICMALVQHGAAIFATTLSDGATAFEKCDPYREGYADCATYLAALPQGEASKE</sequence>
<name>A0A7N9D3G4_MACFA</name>
<organism evidence="7 8">
    <name type="scientific">Macaca fascicularis</name>
    <name type="common">Crab-eating macaque</name>
    <name type="synonym">Cynomolgus monkey</name>
    <dbReference type="NCBI Taxonomy" id="9541"/>
    <lineage>
        <taxon>Eukaryota</taxon>
        <taxon>Metazoa</taxon>
        <taxon>Chordata</taxon>
        <taxon>Craniata</taxon>
        <taxon>Vertebrata</taxon>
        <taxon>Euteleostomi</taxon>
        <taxon>Mammalia</taxon>
        <taxon>Eutheria</taxon>
        <taxon>Euarchontoglires</taxon>
        <taxon>Primates</taxon>
        <taxon>Haplorrhini</taxon>
        <taxon>Catarrhini</taxon>
        <taxon>Cercopithecidae</taxon>
        <taxon>Cercopithecinae</taxon>
        <taxon>Macaca</taxon>
    </lineage>
</organism>
<dbReference type="PANTHER" id="PTHR24131">
    <property type="entry name" value="APOPTOSIS-STIMULATING OF P53 PROTEIN"/>
    <property type="match status" value="1"/>
</dbReference>